<keyword evidence="8" id="KW-1185">Reference proteome</keyword>
<protein>
    <submittedName>
        <fullName evidence="7">Cytosine permease</fullName>
    </submittedName>
</protein>
<dbReference type="STRING" id="1776384.GCA_900086585_00996"/>
<feature type="transmembrane region" description="Helical" evidence="6">
    <location>
        <begin position="236"/>
        <end position="257"/>
    </location>
</feature>
<organism evidence="7 8">
    <name type="scientific">Emergencia timonensis</name>
    <dbReference type="NCBI Taxonomy" id="1776384"/>
    <lineage>
        <taxon>Bacteria</taxon>
        <taxon>Bacillati</taxon>
        <taxon>Bacillota</taxon>
        <taxon>Clostridia</taxon>
        <taxon>Peptostreptococcales</taxon>
        <taxon>Anaerovoracaceae</taxon>
        <taxon>Emergencia</taxon>
    </lineage>
</organism>
<evidence type="ECO:0000256" key="5">
    <source>
        <dbReference type="ARBA" id="ARBA00023136"/>
    </source>
</evidence>
<comment type="subcellular location">
    <subcellularLocation>
        <location evidence="1">Membrane</location>
        <topology evidence="1">Multi-pass membrane protein</topology>
    </subcellularLocation>
</comment>
<dbReference type="RefSeq" id="WP_118335874.1">
    <property type="nucleotide sequence ID" value="NZ_AP025567.1"/>
</dbReference>
<dbReference type="CDD" id="cd11484">
    <property type="entry name" value="SLC-NCS1sbd_CobB-like"/>
    <property type="match status" value="1"/>
</dbReference>
<feature type="transmembrane region" description="Helical" evidence="6">
    <location>
        <begin position="394"/>
        <end position="411"/>
    </location>
</feature>
<evidence type="ECO:0000256" key="3">
    <source>
        <dbReference type="ARBA" id="ARBA00022692"/>
    </source>
</evidence>
<dbReference type="GO" id="GO:0015209">
    <property type="term" value="F:cytosine transmembrane transporter activity"/>
    <property type="evidence" value="ECO:0007669"/>
    <property type="project" value="InterPro"/>
</dbReference>
<sequence length="428" mass="45935">MEKKNNAEANALTPIGKNERKSWISMAFVQAGICVCVPSFLEGALLAEAMPVWPAIISGTLGYVIVVVVMSILGMMGCDLGMASCTLTKSTFGDKGGRYIVSLIFAINLIGWFGIQNGVCGEAFTNFMSEYAGIEVPLVVSNILWGIIMLLTAVFGMSALEKLDYVSIPFLIVVMALGTYLAIKEYGMSGMGKEVTQTMSFLGGVGLSFNFYAVGTITAADITRFQKSRKDTIKSVVWGVFPMGVITLVLGVLLTKIADNYDISMVLIAVGIPVFGVLALILSTWTTNSTNAYSAGLDIVMALGVPDHRRREVTIIAGLVGTVLGAVGILNHIEGFLSFLSFLVCPVGGVMMADYWIVGKGKAENWHPVKGFNWTGVASWALGAIIAYLFKIEYLGILAGFVIYLIVEKFVPSQSRVADGRLKEEKAS</sequence>
<dbReference type="PANTHER" id="PTHR30569:SF0">
    <property type="entry name" value="CYTOSINE PERMEASE"/>
    <property type="match status" value="1"/>
</dbReference>
<dbReference type="GO" id="GO:0005886">
    <property type="term" value="C:plasma membrane"/>
    <property type="evidence" value="ECO:0007669"/>
    <property type="project" value="TreeGrafter"/>
</dbReference>
<feature type="transmembrane region" description="Helical" evidence="6">
    <location>
        <begin position="163"/>
        <end position="183"/>
    </location>
</feature>
<dbReference type="Gene3D" id="1.10.4160.10">
    <property type="entry name" value="Hydantoin permease"/>
    <property type="match status" value="1"/>
</dbReference>
<comment type="similarity">
    <text evidence="2">Belongs to the purine-cytosine permease (2.A.39) family.</text>
</comment>
<dbReference type="Proteomes" id="UP000284841">
    <property type="component" value="Unassembled WGS sequence"/>
</dbReference>
<dbReference type="PANTHER" id="PTHR30569">
    <property type="entry name" value="CYTOSINE TRANSPORTER CODB"/>
    <property type="match status" value="1"/>
</dbReference>
<keyword evidence="3 6" id="KW-0812">Transmembrane</keyword>
<dbReference type="Pfam" id="PF02133">
    <property type="entry name" value="Transp_cyt_pur"/>
    <property type="match status" value="1"/>
</dbReference>
<accession>A0A415E1C7</accession>
<feature type="transmembrane region" description="Helical" evidence="6">
    <location>
        <begin position="263"/>
        <end position="282"/>
    </location>
</feature>
<evidence type="ECO:0000313" key="7">
    <source>
        <dbReference type="EMBL" id="RHJ87439.1"/>
    </source>
</evidence>
<proteinExistence type="inferred from homology"/>
<dbReference type="OrthoDB" id="9787279at2"/>
<name>A0A415E1C7_9FIRM</name>
<feature type="transmembrane region" description="Helical" evidence="6">
    <location>
        <begin position="195"/>
        <end position="215"/>
    </location>
</feature>
<keyword evidence="4 6" id="KW-1133">Transmembrane helix</keyword>
<comment type="caution">
    <text evidence="7">The sequence shown here is derived from an EMBL/GenBank/DDBJ whole genome shotgun (WGS) entry which is preliminary data.</text>
</comment>
<dbReference type="InterPro" id="IPR030191">
    <property type="entry name" value="CodB"/>
</dbReference>
<evidence type="ECO:0000313" key="8">
    <source>
        <dbReference type="Proteomes" id="UP000284841"/>
    </source>
</evidence>
<feature type="transmembrane region" description="Helical" evidence="6">
    <location>
        <begin position="136"/>
        <end position="156"/>
    </location>
</feature>
<evidence type="ECO:0000256" key="6">
    <source>
        <dbReference type="SAM" id="Phobius"/>
    </source>
</evidence>
<feature type="transmembrane region" description="Helical" evidence="6">
    <location>
        <begin position="53"/>
        <end position="78"/>
    </location>
</feature>
<feature type="transmembrane region" description="Helical" evidence="6">
    <location>
        <begin position="99"/>
        <end position="116"/>
    </location>
</feature>
<dbReference type="EMBL" id="QRMS01000003">
    <property type="protein sequence ID" value="RHJ87439.1"/>
    <property type="molecule type" value="Genomic_DNA"/>
</dbReference>
<dbReference type="InterPro" id="IPR001248">
    <property type="entry name" value="Pur-cyt_permease"/>
</dbReference>
<keyword evidence="5 6" id="KW-0472">Membrane</keyword>
<evidence type="ECO:0000256" key="1">
    <source>
        <dbReference type="ARBA" id="ARBA00004141"/>
    </source>
</evidence>
<feature type="transmembrane region" description="Helical" evidence="6">
    <location>
        <begin position="339"/>
        <end position="359"/>
    </location>
</feature>
<evidence type="ECO:0000256" key="2">
    <source>
        <dbReference type="ARBA" id="ARBA00008974"/>
    </source>
</evidence>
<dbReference type="AlphaFoldDB" id="A0A415E1C7"/>
<evidence type="ECO:0000256" key="4">
    <source>
        <dbReference type="ARBA" id="ARBA00022989"/>
    </source>
</evidence>
<gene>
    <name evidence="7" type="ORF">DW099_12135</name>
</gene>
<reference evidence="7 8" key="1">
    <citation type="submission" date="2018-08" db="EMBL/GenBank/DDBJ databases">
        <title>A genome reference for cultivated species of the human gut microbiota.</title>
        <authorList>
            <person name="Zou Y."/>
            <person name="Xue W."/>
            <person name="Luo G."/>
        </authorList>
    </citation>
    <scope>NUCLEOTIDE SEQUENCE [LARGE SCALE GENOMIC DNA]</scope>
    <source>
        <strain evidence="7 8">AM07-24</strain>
    </source>
</reference>
<feature type="transmembrane region" description="Helical" evidence="6">
    <location>
        <begin position="23"/>
        <end position="41"/>
    </location>
</feature>